<organism evidence="1 2">
    <name type="scientific">Pelobates cultripes</name>
    <name type="common">Western spadefoot toad</name>
    <dbReference type="NCBI Taxonomy" id="61616"/>
    <lineage>
        <taxon>Eukaryota</taxon>
        <taxon>Metazoa</taxon>
        <taxon>Chordata</taxon>
        <taxon>Craniata</taxon>
        <taxon>Vertebrata</taxon>
        <taxon>Euteleostomi</taxon>
        <taxon>Amphibia</taxon>
        <taxon>Batrachia</taxon>
        <taxon>Anura</taxon>
        <taxon>Pelobatoidea</taxon>
        <taxon>Pelobatidae</taxon>
        <taxon>Pelobates</taxon>
    </lineage>
</organism>
<sequence length="173" mass="18865">MSNLVGSQKSPVDEYVQTLVGPSHKSLTSKMVSSSLASTCSNSEHTTLVHIGVCLKRMASSMVTKHDLQQLLNTLHEVIKFEVAVLKTDASAQETRIQTLEHCAEATAAKAQAADMAIQRQSTYAPSYEEKHENLNNYRCCCNIGIQAERGGCGRPFISLVPHITSALELQGY</sequence>
<dbReference type="Proteomes" id="UP001295444">
    <property type="component" value="Chromosome 10"/>
</dbReference>
<accession>A0AAD1T619</accession>
<keyword evidence="2" id="KW-1185">Reference proteome</keyword>
<protein>
    <submittedName>
        <fullName evidence="1">Uncharacterized protein</fullName>
    </submittedName>
</protein>
<reference evidence="1" key="1">
    <citation type="submission" date="2022-03" db="EMBL/GenBank/DDBJ databases">
        <authorList>
            <person name="Alioto T."/>
            <person name="Alioto T."/>
            <person name="Gomez Garrido J."/>
        </authorList>
    </citation>
    <scope>NUCLEOTIDE SEQUENCE</scope>
</reference>
<dbReference type="AlphaFoldDB" id="A0AAD1T619"/>
<proteinExistence type="predicted"/>
<name>A0AAD1T619_PELCU</name>
<evidence type="ECO:0000313" key="1">
    <source>
        <dbReference type="EMBL" id="CAH2319494.1"/>
    </source>
</evidence>
<evidence type="ECO:0000313" key="2">
    <source>
        <dbReference type="Proteomes" id="UP001295444"/>
    </source>
</evidence>
<gene>
    <name evidence="1" type="ORF">PECUL_23A031615</name>
</gene>
<dbReference type="EMBL" id="OW240921">
    <property type="protein sequence ID" value="CAH2319494.1"/>
    <property type="molecule type" value="Genomic_DNA"/>
</dbReference>